<evidence type="ECO:0000256" key="8">
    <source>
        <dbReference type="ARBA" id="ARBA00023170"/>
    </source>
</evidence>
<evidence type="ECO:0000256" key="2">
    <source>
        <dbReference type="ARBA" id="ARBA00022475"/>
    </source>
</evidence>
<dbReference type="GeneID" id="105432564"/>
<keyword evidence="8 10" id="KW-0675">Receptor</keyword>
<protein>
    <recommendedName>
        <fullName evidence="10">Odorant receptor</fullName>
    </recommendedName>
</protein>
<accession>A0A6I9WPU2</accession>
<keyword evidence="2" id="KW-1003">Cell membrane</keyword>
<evidence type="ECO:0000256" key="5">
    <source>
        <dbReference type="ARBA" id="ARBA00022725"/>
    </source>
</evidence>
<evidence type="ECO:0000313" key="12">
    <source>
        <dbReference type="RefSeq" id="XP_011645726.2"/>
    </source>
</evidence>
<evidence type="ECO:0000256" key="10">
    <source>
        <dbReference type="RuleBase" id="RU351113"/>
    </source>
</evidence>
<reference evidence="12" key="1">
    <citation type="submission" date="2025-08" db="UniProtKB">
        <authorList>
            <consortium name="RefSeq"/>
        </authorList>
    </citation>
    <scope>IDENTIFICATION</scope>
</reference>
<feature type="transmembrane region" description="Helical" evidence="10">
    <location>
        <begin position="12"/>
        <end position="32"/>
    </location>
</feature>
<dbReference type="GO" id="GO:0005886">
    <property type="term" value="C:plasma membrane"/>
    <property type="evidence" value="ECO:0007669"/>
    <property type="project" value="UniProtKB-SubCell"/>
</dbReference>
<feature type="transmembrane region" description="Helical" evidence="10">
    <location>
        <begin position="306"/>
        <end position="324"/>
    </location>
</feature>
<dbReference type="OrthoDB" id="7625882at2759"/>
<keyword evidence="9 10" id="KW-0807">Transducer</keyword>
<keyword evidence="7 10" id="KW-0472">Membrane</keyword>
<organism evidence="11 12">
    <name type="scientific">Pogonomyrmex barbatus</name>
    <name type="common">red harvester ant</name>
    <dbReference type="NCBI Taxonomy" id="144034"/>
    <lineage>
        <taxon>Eukaryota</taxon>
        <taxon>Metazoa</taxon>
        <taxon>Ecdysozoa</taxon>
        <taxon>Arthropoda</taxon>
        <taxon>Hexapoda</taxon>
        <taxon>Insecta</taxon>
        <taxon>Pterygota</taxon>
        <taxon>Neoptera</taxon>
        <taxon>Endopterygota</taxon>
        <taxon>Hymenoptera</taxon>
        <taxon>Apocrita</taxon>
        <taxon>Aculeata</taxon>
        <taxon>Formicoidea</taxon>
        <taxon>Formicidae</taxon>
        <taxon>Myrmicinae</taxon>
        <taxon>Pogonomyrmex</taxon>
    </lineage>
</organism>
<keyword evidence="6 10" id="KW-1133">Transmembrane helix</keyword>
<feature type="transmembrane region" description="Helical" evidence="10">
    <location>
        <begin position="200"/>
        <end position="221"/>
    </location>
</feature>
<dbReference type="RefSeq" id="XP_011645726.2">
    <property type="nucleotide sequence ID" value="XM_011647424.2"/>
</dbReference>
<feature type="transmembrane region" description="Helical" evidence="10">
    <location>
        <begin position="134"/>
        <end position="153"/>
    </location>
</feature>
<dbReference type="GO" id="GO:0004984">
    <property type="term" value="F:olfactory receptor activity"/>
    <property type="evidence" value="ECO:0007669"/>
    <property type="project" value="InterPro"/>
</dbReference>
<feature type="transmembrane region" description="Helical" evidence="10">
    <location>
        <begin position="44"/>
        <end position="66"/>
    </location>
</feature>
<dbReference type="AlphaFoldDB" id="A0A6I9WPU2"/>
<keyword evidence="5 10" id="KW-0552">Olfaction</keyword>
<keyword evidence="4 10" id="KW-0812">Transmembrane</keyword>
<dbReference type="Proteomes" id="UP000504615">
    <property type="component" value="Unplaced"/>
</dbReference>
<evidence type="ECO:0000256" key="6">
    <source>
        <dbReference type="ARBA" id="ARBA00022989"/>
    </source>
</evidence>
<sequence length="400" mass="46223">MLTNIHYKDDMIYITYLTRIILNCLGVWPSVGRRRTTSEKIWKYFLITISYTLLYFVLLPGGLFWFVEKRTRVRIRTIPLLLYSLMASGKYISLIFREKHIRRCLRHIEEDWKIVPSAEARDMMLESAKIGRRLVTLCAIFMYGNGVTFRSILPFAKGKIVNAQNVTIKPLPSPAYFFSLDVQASPTYEMIFVMQILSGLVTYSITTGLCGLAAVFAMHACGQLKILMNLMTNLVEKQWQEKREVDRRMARMVEHQIRIRSFLQLVENTLQQACLIELLGCTVIVCLLGYFIIMEWENSNPIAMCSYFVALISLMINMFMFCYTGEQLTVQAERVAITSCELEWYRLPEKKARGIVLVIIMSNLPIRITAGKIMDLSLKTYGDVVKTAVTYFNMLLNMID</sequence>
<dbReference type="InterPro" id="IPR004117">
    <property type="entry name" value="7tm6_olfct_rcpt"/>
</dbReference>
<keyword evidence="3 10" id="KW-0716">Sensory transduction</keyword>
<feature type="transmembrane region" description="Helical" evidence="10">
    <location>
        <begin position="274"/>
        <end position="294"/>
    </location>
</feature>
<evidence type="ECO:0000256" key="9">
    <source>
        <dbReference type="ARBA" id="ARBA00023224"/>
    </source>
</evidence>
<keyword evidence="11" id="KW-1185">Reference proteome</keyword>
<evidence type="ECO:0000256" key="4">
    <source>
        <dbReference type="ARBA" id="ARBA00022692"/>
    </source>
</evidence>
<comment type="subcellular location">
    <subcellularLocation>
        <location evidence="1 10">Cell membrane</location>
        <topology evidence="1 10">Multi-pass membrane protein</topology>
    </subcellularLocation>
</comment>
<name>A0A6I9WPU2_9HYME</name>
<dbReference type="PANTHER" id="PTHR21137:SF35">
    <property type="entry name" value="ODORANT RECEPTOR 19A-RELATED"/>
    <property type="match status" value="1"/>
</dbReference>
<evidence type="ECO:0000256" key="1">
    <source>
        <dbReference type="ARBA" id="ARBA00004651"/>
    </source>
</evidence>
<dbReference type="GO" id="GO:0007165">
    <property type="term" value="P:signal transduction"/>
    <property type="evidence" value="ECO:0007669"/>
    <property type="project" value="UniProtKB-KW"/>
</dbReference>
<feature type="transmembrane region" description="Helical" evidence="10">
    <location>
        <begin position="78"/>
        <end position="96"/>
    </location>
</feature>
<proteinExistence type="inferred from homology"/>
<evidence type="ECO:0000256" key="7">
    <source>
        <dbReference type="ARBA" id="ARBA00023136"/>
    </source>
</evidence>
<dbReference type="PANTHER" id="PTHR21137">
    <property type="entry name" value="ODORANT RECEPTOR"/>
    <property type="match status" value="1"/>
</dbReference>
<dbReference type="Pfam" id="PF02949">
    <property type="entry name" value="7tm_6"/>
    <property type="match status" value="1"/>
</dbReference>
<dbReference type="GO" id="GO:0005549">
    <property type="term" value="F:odorant binding"/>
    <property type="evidence" value="ECO:0007669"/>
    <property type="project" value="InterPro"/>
</dbReference>
<evidence type="ECO:0000313" key="11">
    <source>
        <dbReference type="Proteomes" id="UP000504615"/>
    </source>
</evidence>
<evidence type="ECO:0000256" key="3">
    <source>
        <dbReference type="ARBA" id="ARBA00022606"/>
    </source>
</evidence>
<dbReference type="KEGG" id="pbar:105432564"/>
<gene>
    <name evidence="12" type="primary">LOC105432564</name>
</gene>
<comment type="similarity">
    <text evidence="10">Belongs to the insect chemoreceptor superfamily. Heteromeric odorant receptor channel (TC 1.A.69) family.</text>
</comment>